<keyword evidence="3" id="KW-1185">Reference proteome</keyword>
<dbReference type="Proteomes" id="UP001597215">
    <property type="component" value="Unassembled WGS sequence"/>
</dbReference>
<evidence type="ECO:0000313" key="3">
    <source>
        <dbReference type="Proteomes" id="UP001597215"/>
    </source>
</evidence>
<dbReference type="InterPro" id="IPR036388">
    <property type="entry name" value="WH-like_DNA-bd_sf"/>
</dbReference>
<comment type="caution">
    <text evidence="2">The sequence shown here is derived from an EMBL/GenBank/DDBJ whole genome shotgun (WGS) entry which is preliminary data.</text>
</comment>
<reference evidence="3" key="1">
    <citation type="journal article" date="2019" name="Int. J. Syst. Evol. Microbiol.">
        <title>The Global Catalogue of Microorganisms (GCM) 10K type strain sequencing project: providing services to taxonomists for standard genome sequencing and annotation.</title>
        <authorList>
            <consortium name="The Broad Institute Genomics Platform"/>
            <consortium name="The Broad Institute Genome Sequencing Center for Infectious Disease"/>
            <person name="Wu L."/>
            <person name="Ma J."/>
        </authorList>
    </citation>
    <scope>NUCLEOTIDE SEQUENCE [LARGE SCALE GENOMIC DNA]</scope>
    <source>
        <strain evidence="3">CGMCC 1.12449</strain>
    </source>
</reference>
<dbReference type="RefSeq" id="WP_381514811.1">
    <property type="nucleotide sequence ID" value="NZ_JBHUEL010000010.1"/>
</dbReference>
<sequence length="181" mass="20653">MAFESTLPTEDPLLSLSREMIYLRRDFSRQSQQIEQLATLLRKFVTDDVAPVQAVPRLPQPFIGRQQIDPAMVRRVIRRRQDRHKHFPANLFADPAWDMLLDLAAAKAERKRVSITSLCLASGVPMTTALRWLSVLADKKLIERKEDPADGRRVFVELTDDAFAAMARYFQSLDGDDAPSE</sequence>
<name>A0ABW4MG12_9SPHN</name>
<dbReference type="Gene3D" id="1.10.10.10">
    <property type="entry name" value="Winged helix-like DNA-binding domain superfamily/Winged helix DNA-binding domain"/>
    <property type="match status" value="1"/>
</dbReference>
<organism evidence="2 3">
    <name type="scientific">Sphingorhabdus buctiana</name>
    <dbReference type="NCBI Taxonomy" id="1508805"/>
    <lineage>
        <taxon>Bacteria</taxon>
        <taxon>Pseudomonadati</taxon>
        <taxon>Pseudomonadota</taxon>
        <taxon>Alphaproteobacteria</taxon>
        <taxon>Sphingomonadales</taxon>
        <taxon>Sphingomonadaceae</taxon>
        <taxon>Sphingorhabdus</taxon>
    </lineage>
</organism>
<feature type="domain" description="HTH marR-type" evidence="1">
    <location>
        <begin position="110"/>
        <end position="161"/>
    </location>
</feature>
<evidence type="ECO:0000313" key="2">
    <source>
        <dbReference type="EMBL" id="MFD1767428.1"/>
    </source>
</evidence>
<dbReference type="SUPFAM" id="SSF46785">
    <property type="entry name" value="Winged helix' DNA-binding domain"/>
    <property type="match status" value="1"/>
</dbReference>
<dbReference type="GO" id="GO:0003677">
    <property type="term" value="F:DNA binding"/>
    <property type="evidence" value="ECO:0007669"/>
    <property type="project" value="UniProtKB-KW"/>
</dbReference>
<gene>
    <name evidence="2" type="ORF">ACFSAG_11320</name>
</gene>
<dbReference type="EMBL" id="JBHUEL010000010">
    <property type="protein sequence ID" value="MFD1767428.1"/>
    <property type="molecule type" value="Genomic_DNA"/>
</dbReference>
<keyword evidence="2" id="KW-0238">DNA-binding</keyword>
<accession>A0ABW4MG12</accession>
<protein>
    <submittedName>
        <fullName evidence="2">Winged helix DNA-binding protein</fullName>
    </submittedName>
</protein>
<dbReference type="Pfam" id="PF13463">
    <property type="entry name" value="HTH_27"/>
    <property type="match status" value="1"/>
</dbReference>
<dbReference type="InterPro" id="IPR000835">
    <property type="entry name" value="HTH_MarR-typ"/>
</dbReference>
<evidence type="ECO:0000259" key="1">
    <source>
        <dbReference type="Pfam" id="PF13463"/>
    </source>
</evidence>
<dbReference type="InterPro" id="IPR036390">
    <property type="entry name" value="WH_DNA-bd_sf"/>
</dbReference>
<proteinExistence type="predicted"/>